<feature type="region of interest" description="Disordered" evidence="1">
    <location>
        <begin position="76"/>
        <end position="100"/>
    </location>
</feature>
<protein>
    <submittedName>
        <fullName evidence="2">Uncharacterized protein</fullName>
    </submittedName>
</protein>
<evidence type="ECO:0000313" key="2">
    <source>
        <dbReference type="EMBL" id="WPH04581.1"/>
    </source>
</evidence>
<reference evidence="2 3" key="1">
    <citation type="submission" date="2023-11" db="EMBL/GenBank/DDBJ databases">
        <title>An acidophilic fungus is an integral part of prey digestion in a carnivorous sundew plant.</title>
        <authorList>
            <person name="Tsai I.J."/>
        </authorList>
    </citation>
    <scope>NUCLEOTIDE SEQUENCE [LARGE SCALE GENOMIC DNA]</scope>
    <source>
        <strain evidence="2">169a</strain>
    </source>
</reference>
<gene>
    <name evidence="2" type="ORF">R9X50_00747300</name>
</gene>
<dbReference type="AlphaFoldDB" id="A0AAQ3R7Q1"/>
<feature type="compositionally biased region" description="Polar residues" evidence="1">
    <location>
        <begin position="76"/>
        <end position="89"/>
    </location>
</feature>
<feature type="region of interest" description="Disordered" evidence="1">
    <location>
        <begin position="1"/>
        <end position="24"/>
    </location>
</feature>
<name>A0AAQ3R7Q1_9PEZI</name>
<proteinExistence type="predicted"/>
<keyword evidence="3" id="KW-1185">Reference proteome</keyword>
<organism evidence="2 3">
    <name type="scientific">Acrodontium crateriforme</name>
    <dbReference type="NCBI Taxonomy" id="150365"/>
    <lineage>
        <taxon>Eukaryota</taxon>
        <taxon>Fungi</taxon>
        <taxon>Dikarya</taxon>
        <taxon>Ascomycota</taxon>
        <taxon>Pezizomycotina</taxon>
        <taxon>Dothideomycetes</taxon>
        <taxon>Dothideomycetidae</taxon>
        <taxon>Mycosphaerellales</taxon>
        <taxon>Teratosphaeriaceae</taxon>
        <taxon>Acrodontium</taxon>
    </lineage>
</organism>
<evidence type="ECO:0000256" key="1">
    <source>
        <dbReference type="SAM" id="MobiDB-lite"/>
    </source>
</evidence>
<accession>A0AAQ3R7Q1</accession>
<dbReference type="EMBL" id="CP138592">
    <property type="protein sequence ID" value="WPH04581.1"/>
    <property type="molecule type" value="Genomic_DNA"/>
</dbReference>
<dbReference type="Proteomes" id="UP001303373">
    <property type="component" value="Chromosome 13"/>
</dbReference>
<sequence length="100" mass="11115">MKVKNLEDPQSNQKSRRAEEAKMGIPTADDELLVILLTNLRNAAATFGEGSPPHETIKTIIEEHLQAMKRRGAKTNIASMSKPQPSMSFENLAFRPKPKS</sequence>
<evidence type="ECO:0000313" key="3">
    <source>
        <dbReference type="Proteomes" id="UP001303373"/>
    </source>
</evidence>